<reference evidence="2" key="1">
    <citation type="submission" date="2018-01" db="EMBL/GenBank/DDBJ databases">
        <title>An insight into the sialome of Amazonian anophelines.</title>
        <authorList>
            <person name="Ribeiro J.M."/>
            <person name="Scarpassa V."/>
            <person name="Calvo E."/>
        </authorList>
    </citation>
    <scope>NUCLEOTIDE SEQUENCE</scope>
</reference>
<organism evidence="2">
    <name type="scientific">Anopheles darlingi</name>
    <name type="common">Mosquito</name>
    <dbReference type="NCBI Taxonomy" id="43151"/>
    <lineage>
        <taxon>Eukaryota</taxon>
        <taxon>Metazoa</taxon>
        <taxon>Ecdysozoa</taxon>
        <taxon>Arthropoda</taxon>
        <taxon>Hexapoda</taxon>
        <taxon>Insecta</taxon>
        <taxon>Pterygota</taxon>
        <taxon>Neoptera</taxon>
        <taxon>Endopterygota</taxon>
        <taxon>Diptera</taxon>
        <taxon>Nematocera</taxon>
        <taxon>Culicoidea</taxon>
        <taxon>Culicidae</taxon>
        <taxon>Anophelinae</taxon>
        <taxon>Anopheles</taxon>
    </lineage>
</organism>
<dbReference type="AlphaFoldDB" id="A0A2M4D3C9"/>
<protein>
    <submittedName>
        <fullName evidence="2">Putative secreted protein</fullName>
    </submittedName>
</protein>
<evidence type="ECO:0000313" key="2">
    <source>
        <dbReference type="EMBL" id="MBW72046.1"/>
    </source>
</evidence>
<evidence type="ECO:0000256" key="1">
    <source>
        <dbReference type="SAM" id="SignalP"/>
    </source>
</evidence>
<feature type="signal peptide" evidence="1">
    <location>
        <begin position="1"/>
        <end position="19"/>
    </location>
</feature>
<sequence length="148" mass="17702">MLCLRYGLRLSIFCWLGQGQQPPYVSKQPSNERKPTATRRLRATYISNIYMMVYRKWTLVATLNILKHSPKRSILSLFPFRMRWIEIWFLSRMQKRRFFLFFAKDIQQQFSNTCRSGFLQCNLAADGPHSKEARRKKINSCFRIQIIA</sequence>
<feature type="chain" id="PRO_5014649801" evidence="1">
    <location>
        <begin position="20"/>
        <end position="148"/>
    </location>
</feature>
<dbReference type="EMBL" id="GGFL01007868">
    <property type="protein sequence ID" value="MBW72046.1"/>
    <property type="molecule type" value="Transcribed_RNA"/>
</dbReference>
<proteinExistence type="predicted"/>
<keyword evidence="1" id="KW-0732">Signal</keyword>
<accession>A0A2M4D3C9</accession>
<name>A0A2M4D3C9_ANODA</name>